<keyword evidence="2" id="KW-1185">Reference proteome</keyword>
<dbReference type="Proteomes" id="UP001632038">
    <property type="component" value="Unassembled WGS sequence"/>
</dbReference>
<evidence type="ECO:0000313" key="1">
    <source>
        <dbReference type="EMBL" id="KAL3630927.1"/>
    </source>
</evidence>
<dbReference type="InterPro" id="IPR011990">
    <property type="entry name" value="TPR-like_helical_dom_sf"/>
</dbReference>
<dbReference type="AlphaFoldDB" id="A0ABD3CMX5"/>
<organism evidence="1 2">
    <name type="scientific">Castilleja foliolosa</name>
    <dbReference type="NCBI Taxonomy" id="1961234"/>
    <lineage>
        <taxon>Eukaryota</taxon>
        <taxon>Viridiplantae</taxon>
        <taxon>Streptophyta</taxon>
        <taxon>Embryophyta</taxon>
        <taxon>Tracheophyta</taxon>
        <taxon>Spermatophyta</taxon>
        <taxon>Magnoliopsida</taxon>
        <taxon>eudicotyledons</taxon>
        <taxon>Gunneridae</taxon>
        <taxon>Pentapetalae</taxon>
        <taxon>asterids</taxon>
        <taxon>lamiids</taxon>
        <taxon>Lamiales</taxon>
        <taxon>Orobanchaceae</taxon>
        <taxon>Pedicularideae</taxon>
        <taxon>Castillejinae</taxon>
        <taxon>Castilleja</taxon>
    </lineage>
</organism>
<protein>
    <recommendedName>
        <fullName evidence="3">Pentatricopeptide repeat-containing protein</fullName>
    </recommendedName>
</protein>
<reference evidence="2" key="1">
    <citation type="journal article" date="2024" name="IScience">
        <title>Strigolactones Initiate the Formation of Haustorium-like Structures in Castilleja.</title>
        <authorList>
            <person name="Buerger M."/>
            <person name="Peterson D."/>
            <person name="Chory J."/>
        </authorList>
    </citation>
    <scope>NUCLEOTIDE SEQUENCE [LARGE SCALE GENOMIC DNA]</scope>
</reference>
<comment type="caution">
    <text evidence="1">The sequence shown here is derived from an EMBL/GenBank/DDBJ whole genome shotgun (WGS) entry which is preliminary data.</text>
</comment>
<dbReference type="EMBL" id="JAVIJP010000032">
    <property type="protein sequence ID" value="KAL3630927.1"/>
    <property type="molecule type" value="Genomic_DNA"/>
</dbReference>
<name>A0ABD3CMX5_9LAMI</name>
<evidence type="ECO:0008006" key="3">
    <source>
        <dbReference type="Google" id="ProtNLM"/>
    </source>
</evidence>
<accession>A0ABD3CMX5</accession>
<dbReference type="Gene3D" id="1.25.40.10">
    <property type="entry name" value="Tetratricopeptide repeat domain"/>
    <property type="match status" value="1"/>
</dbReference>
<proteinExistence type="predicted"/>
<gene>
    <name evidence="1" type="ORF">CASFOL_023911</name>
</gene>
<sequence length="131" mass="14766">MKCIDFITHFPSIVFGNFSRRVLWKGHKGHSTGDNYLDTMNSNSKLGIFEEMQATGKNQTSILIVTCWMGNLNQGKYEDAAKSLEEMCDQGFIPDSVTLQLLLDLLGTTEQNPTVCKMIQKWAPTTSKQKE</sequence>
<evidence type="ECO:0000313" key="2">
    <source>
        <dbReference type="Proteomes" id="UP001632038"/>
    </source>
</evidence>